<evidence type="ECO:0000256" key="2">
    <source>
        <dbReference type="ARBA" id="ARBA00022980"/>
    </source>
</evidence>
<dbReference type="InterPro" id="IPR014722">
    <property type="entry name" value="Rib_uL2_dom2"/>
</dbReference>
<dbReference type="GO" id="GO:0019843">
    <property type="term" value="F:rRNA binding"/>
    <property type="evidence" value="ECO:0007669"/>
    <property type="project" value="UniProtKB-UniRule"/>
</dbReference>
<dbReference type="InterPro" id="IPR041988">
    <property type="entry name" value="Ribosomal_uL24_KOW"/>
</dbReference>
<dbReference type="NCBIfam" id="TIGR01079">
    <property type="entry name" value="rplX_bact"/>
    <property type="match status" value="1"/>
</dbReference>
<gene>
    <name evidence="5" type="primary">rplX</name>
    <name evidence="7" type="ORF">A3H63_02875</name>
</gene>
<dbReference type="Pfam" id="PF00467">
    <property type="entry name" value="KOW"/>
    <property type="match status" value="1"/>
</dbReference>
<keyword evidence="3 5" id="KW-0687">Ribonucleoprotein</keyword>
<keyword evidence="2 5" id="KW-0689">Ribosomal protein</keyword>
<dbReference type="EMBL" id="MHJM01000002">
    <property type="protein sequence ID" value="OGY68341.1"/>
    <property type="molecule type" value="Genomic_DNA"/>
</dbReference>
<organism evidence="7 8">
    <name type="scientific">Candidatus Harrisonbacteria bacterium RIFCSPLOWO2_02_FULL_45_10c</name>
    <dbReference type="NCBI Taxonomy" id="1798410"/>
    <lineage>
        <taxon>Bacteria</taxon>
        <taxon>Candidatus Harrisoniibacteriota</taxon>
    </lineage>
</organism>
<keyword evidence="5" id="KW-0694">RNA-binding</keyword>
<keyword evidence="5" id="KW-0699">rRNA-binding</keyword>
<dbReference type="InterPro" id="IPR005824">
    <property type="entry name" value="KOW"/>
</dbReference>
<evidence type="ECO:0000259" key="6">
    <source>
        <dbReference type="SMART" id="SM00739"/>
    </source>
</evidence>
<comment type="subunit">
    <text evidence="5">Part of the 50S ribosomal subunit.</text>
</comment>
<evidence type="ECO:0000256" key="1">
    <source>
        <dbReference type="ARBA" id="ARBA00010618"/>
    </source>
</evidence>
<evidence type="ECO:0000256" key="3">
    <source>
        <dbReference type="ARBA" id="ARBA00023274"/>
    </source>
</evidence>
<dbReference type="SMART" id="SM00739">
    <property type="entry name" value="KOW"/>
    <property type="match status" value="1"/>
</dbReference>
<feature type="domain" description="KOW" evidence="6">
    <location>
        <begin position="1"/>
        <end position="28"/>
    </location>
</feature>
<dbReference type="SUPFAM" id="SSF50104">
    <property type="entry name" value="Translation proteins SH3-like domain"/>
    <property type="match status" value="1"/>
</dbReference>
<accession>A0A1G1ZV20</accession>
<comment type="caution">
    <text evidence="7">The sequence shown here is derived from an EMBL/GenBank/DDBJ whole genome shotgun (WGS) entry which is preliminary data.</text>
</comment>
<dbReference type="Gene3D" id="2.30.30.30">
    <property type="match status" value="1"/>
</dbReference>
<comment type="function">
    <text evidence="5">One of two assembly initiator proteins, it binds directly to the 5'-end of the 23S rRNA, where it nucleates assembly of the 50S subunit.</text>
</comment>
<name>A0A1G1ZV20_9BACT</name>
<dbReference type="GO" id="GO:1990904">
    <property type="term" value="C:ribonucleoprotein complex"/>
    <property type="evidence" value="ECO:0007669"/>
    <property type="project" value="UniProtKB-KW"/>
</dbReference>
<dbReference type="PANTHER" id="PTHR12903">
    <property type="entry name" value="MITOCHONDRIAL RIBOSOMAL PROTEIN L24"/>
    <property type="match status" value="1"/>
</dbReference>
<protein>
    <recommendedName>
        <fullName evidence="4 5">Large ribosomal subunit protein uL24</fullName>
    </recommendedName>
</protein>
<dbReference type="GO" id="GO:0006412">
    <property type="term" value="P:translation"/>
    <property type="evidence" value="ECO:0007669"/>
    <property type="project" value="UniProtKB-UniRule"/>
</dbReference>
<evidence type="ECO:0000256" key="5">
    <source>
        <dbReference type="HAMAP-Rule" id="MF_01326"/>
    </source>
</evidence>
<dbReference type="STRING" id="1798410.A3H63_02875"/>
<dbReference type="GO" id="GO:0003735">
    <property type="term" value="F:structural constituent of ribosome"/>
    <property type="evidence" value="ECO:0007669"/>
    <property type="project" value="InterPro"/>
</dbReference>
<dbReference type="InterPro" id="IPR008991">
    <property type="entry name" value="Translation_prot_SH3-like_sf"/>
</dbReference>
<evidence type="ECO:0000313" key="7">
    <source>
        <dbReference type="EMBL" id="OGY68341.1"/>
    </source>
</evidence>
<sequence>MIKKNDTVQIMVGKDLGKQGKVLSVDSPNNRVVVQGVNVFKKHQRPKKQGEKGEVVSVSRSINASNVMLVCNSCGKPVRAGYRYDGDAKIRYCKKCKSLL</sequence>
<proteinExistence type="inferred from homology"/>
<comment type="function">
    <text evidence="5">One of the proteins that surrounds the polypeptide exit tunnel on the outside of the subunit.</text>
</comment>
<dbReference type="Proteomes" id="UP000176284">
    <property type="component" value="Unassembled WGS sequence"/>
</dbReference>
<reference evidence="7 8" key="1">
    <citation type="journal article" date="2016" name="Nat. Commun.">
        <title>Thousands of microbial genomes shed light on interconnected biogeochemical processes in an aquifer system.</title>
        <authorList>
            <person name="Anantharaman K."/>
            <person name="Brown C.T."/>
            <person name="Hug L.A."/>
            <person name="Sharon I."/>
            <person name="Castelle C.J."/>
            <person name="Probst A.J."/>
            <person name="Thomas B.C."/>
            <person name="Singh A."/>
            <person name="Wilkins M.J."/>
            <person name="Karaoz U."/>
            <person name="Brodie E.L."/>
            <person name="Williams K.H."/>
            <person name="Hubbard S.S."/>
            <person name="Banfield J.F."/>
        </authorList>
    </citation>
    <scope>NUCLEOTIDE SEQUENCE [LARGE SCALE GENOMIC DNA]</scope>
</reference>
<comment type="similarity">
    <text evidence="1 5">Belongs to the universal ribosomal protein uL24 family.</text>
</comment>
<dbReference type="HAMAP" id="MF_01326_B">
    <property type="entry name" value="Ribosomal_uL24_B"/>
    <property type="match status" value="1"/>
</dbReference>
<dbReference type="InterPro" id="IPR003256">
    <property type="entry name" value="Ribosomal_uL24"/>
</dbReference>
<dbReference type="AlphaFoldDB" id="A0A1G1ZV20"/>
<dbReference type="CDD" id="cd06089">
    <property type="entry name" value="KOW_RPL26"/>
    <property type="match status" value="1"/>
</dbReference>
<evidence type="ECO:0000256" key="4">
    <source>
        <dbReference type="ARBA" id="ARBA00035206"/>
    </source>
</evidence>
<evidence type="ECO:0000313" key="8">
    <source>
        <dbReference type="Proteomes" id="UP000176284"/>
    </source>
</evidence>
<dbReference type="InterPro" id="IPR057264">
    <property type="entry name" value="Ribosomal_uL24_C"/>
</dbReference>
<dbReference type="GO" id="GO:0005840">
    <property type="term" value="C:ribosome"/>
    <property type="evidence" value="ECO:0007669"/>
    <property type="project" value="UniProtKB-KW"/>
</dbReference>
<dbReference type="Pfam" id="PF17136">
    <property type="entry name" value="ribosomal_L24"/>
    <property type="match status" value="1"/>
</dbReference>